<evidence type="ECO:0000313" key="1">
    <source>
        <dbReference type="EMBL" id="QKU34649.1"/>
    </source>
</evidence>
<organism evidence="1">
    <name type="scientific">Tupanvirus deep ocean</name>
    <dbReference type="NCBI Taxonomy" id="2126984"/>
    <lineage>
        <taxon>Viruses</taxon>
        <taxon>Varidnaviria</taxon>
        <taxon>Bamfordvirae</taxon>
        <taxon>Nucleocytoviricota</taxon>
        <taxon>Megaviricetes</taxon>
        <taxon>Imitervirales</taxon>
        <taxon>Mimiviridae</taxon>
        <taxon>Megamimivirinae</taxon>
        <taxon>Tupanvirus</taxon>
        <taxon>Tupanvirus altamarinense</taxon>
    </lineage>
</organism>
<reference evidence="1" key="2">
    <citation type="journal article" date="2018" name="Nat. Commun.">
        <title>Tailed giant Tupanvirus possesses the most complete translational apparatus of the known virosphere.</title>
        <authorList>
            <person name="Abrahao J."/>
            <person name="Silva L."/>
            <person name="Silva L.S."/>
            <person name="Khalil J.Y.B."/>
            <person name="Rodrigues R."/>
            <person name="Arantes T."/>
            <person name="Assis F."/>
            <person name="Boratto P."/>
            <person name="Andrade M."/>
            <person name="Kroon E.G."/>
            <person name="Ribeiro B."/>
            <person name="Bergier I."/>
            <person name="Seligmann H."/>
            <person name="Ghigo E."/>
            <person name="Colson P."/>
            <person name="Levasseur A."/>
            <person name="Kroemer G."/>
            <person name="Raoult D."/>
            <person name="La Scola B."/>
        </authorList>
    </citation>
    <scope>NUCLEOTIDE SEQUENCE [LARGE SCALE GENOMIC DNA]</scope>
    <source>
        <strain evidence="1">Deep ocean</strain>
    </source>
</reference>
<dbReference type="KEGG" id="vg:80517978"/>
<name>A0A6N1NHZ3_9VIRU</name>
<dbReference type="RefSeq" id="YP_010781287.1">
    <property type="nucleotide sequence ID" value="NC_075038.1"/>
</dbReference>
<reference evidence="1" key="1">
    <citation type="submission" date="2017-06" db="EMBL/GenBank/DDBJ databases">
        <authorList>
            <person name="Assis F.L."/>
            <person name="Abrahao J.S."/>
            <person name="Silva L."/>
            <person name="Khalil J.B."/>
            <person name="Rodrigues R."/>
            <person name="Silva L.S."/>
            <person name="Boratto P."/>
            <person name="Andrade M."/>
            <person name="Kroon E.G."/>
            <person name="Ribeiro B."/>
            <person name="Bergier I."/>
            <person name="Seligmann H."/>
            <person name="Ghigo E."/>
            <person name="Colson P."/>
            <person name="Levasseur A."/>
            <person name="Raoult D."/>
            <person name="Scola B.L."/>
        </authorList>
    </citation>
    <scope>NUCLEOTIDE SEQUENCE</scope>
    <source>
        <strain evidence="1">Deep ocean</strain>
    </source>
</reference>
<dbReference type="EMBL" id="MF405918">
    <property type="protein sequence ID" value="QKU34649.1"/>
    <property type="molecule type" value="Genomic_DNA"/>
</dbReference>
<sequence length="194" mass="22673">MFFCEKCRFMFNVTKDVKSKQIGGRINEALTNVFNKYINNEPLQERDLKRIRGKDLLDDERFEDMTKKEQRRMMSWVKSLDKNFFVEEEAPAEPKVGSNAAFFICKYCKNSKPIKPGTLIYSKNYGTDGSSETEDYSYAMYDQTLARTRNYICKNPKCESHKNDQVREAALTKNAMDQIVYICTSCSTYWVNVV</sequence>
<accession>A0A6N1NHZ3</accession>
<proteinExistence type="predicted"/>
<protein>
    <submittedName>
        <fullName evidence="1">DNA-dependent RNA polymerase subunit Rpb9</fullName>
    </submittedName>
</protein>
<dbReference type="GeneID" id="80517978"/>